<dbReference type="EMBL" id="JEMY01000004">
    <property type="protein sequence ID" value="EXI90813.1"/>
    <property type="molecule type" value="Genomic_DNA"/>
</dbReference>
<dbReference type="PANTHER" id="PTHR43133">
    <property type="entry name" value="RNA POLYMERASE ECF-TYPE SIGMA FACTO"/>
    <property type="match status" value="1"/>
</dbReference>
<dbReference type="InterPro" id="IPR039425">
    <property type="entry name" value="RNA_pol_sigma-70-like"/>
</dbReference>
<reference evidence="9" key="1">
    <citation type="submission" date="2014-02" db="EMBL/GenBank/DDBJ databases">
        <title>Expanding our view of genomic diversity in Candidatus Accumulibacter clades.</title>
        <authorList>
            <person name="Skennerton C.T."/>
            <person name="Barr J.J."/>
            <person name="Slater F.R."/>
            <person name="Bond P.L."/>
            <person name="Tyson G.W."/>
        </authorList>
    </citation>
    <scope>NUCLEOTIDE SEQUENCE [LARGE SCALE GENOMIC DNA]</scope>
</reference>
<dbReference type="SUPFAM" id="SSF88659">
    <property type="entry name" value="Sigma3 and sigma4 domains of RNA polymerase sigma factors"/>
    <property type="match status" value="1"/>
</dbReference>
<dbReference type="eggNOG" id="COG1595">
    <property type="taxonomic scope" value="Bacteria"/>
</dbReference>
<dbReference type="Pfam" id="PF04542">
    <property type="entry name" value="Sigma70_r2"/>
    <property type="match status" value="1"/>
</dbReference>
<dbReference type="InterPro" id="IPR014289">
    <property type="entry name" value="RNA_pol_sigma-24-rel"/>
</dbReference>
<dbReference type="InterPro" id="IPR007627">
    <property type="entry name" value="RNA_pol_sigma70_r2"/>
</dbReference>
<keyword evidence="10" id="KW-1185">Reference proteome</keyword>
<dbReference type="SUPFAM" id="SSF88946">
    <property type="entry name" value="Sigma2 domain of RNA polymerase sigma factors"/>
    <property type="match status" value="1"/>
</dbReference>
<evidence type="ECO:0000256" key="5">
    <source>
        <dbReference type="ARBA" id="ARBA00023163"/>
    </source>
</evidence>
<comment type="caution">
    <text evidence="9">The sequence shown here is derived from an EMBL/GenBank/DDBJ whole genome shotgun (WGS) entry which is preliminary data.</text>
</comment>
<dbReference type="GO" id="GO:0003677">
    <property type="term" value="F:DNA binding"/>
    <property type="evidence" value="ECO:0007669"/>
    <property type="project" value="UniProtKB-KW"/>
</dbReference>
<dbReference type="PANTHER" id="PTHR43133:SF8">
    <property type="entry name" value="RNA POLYMERASE SIGMA FACTOR HI_1459-RELATED"/>
    <property type="match status" value="1"/>
</dbReference>
<evidence type="ECO:0000256" key="3">
    <source>
        <dbReference type="ARBA" id="ARBA00023082"/>
    </source>
</evidence>
<name>A0A011P767_ACCRE</name>
<protein>
    <submittedName>
        <fullName evidence="9">RNA polymerase sigma factor YlaC</fullName>
    </submittedName>
</protein>
<feature type="region of interest" description="Disordered" evidence="6">
    <location>
        <begin position="1"/>
        <end position="26"/>
    </location>
</feature>
<dbReference type="PATRIC" id="fig|1454004.3.peg.699"/>
<evidence type="ECO:0000259" key="7">
    <source>
        <dbReference type="Pfam" id="PF04542"/>
    </source>
</evidence>
<keyword evidence="4" id="KW-0238">DNA-binding</keyword>
<dbReference type="NCBIfam" id="TIGR02937">
    <property type="entry name" value="sigma70-ECF"/>
    <property type="match status" value="1"/>
</dbReference>
<comment type="similarity">
    <text evidence="1">Belongs to the sigma-70 factor family. ECF subfamily.</text>
</comment>
<dbReference type="InterPro" id="IPR013249">
    <property type="entry name" value="RNA_pol_sigma70_r4_t2"/>
</dbReference>
<feature type="domain" description="RNA polymerase sigma-70 region 2" evidence="7">
    <location>
        <begin position="37"/>
        <end position="99"/>
    </location>
</feature>
<dbReference type="Pfam" id="PF08281">
    <property type="entry name" value="Sigma70_r4_2"/>
    <property type="match status" value="1"/>
</dbReference>
<dbReference type="Gene3D" id="1.10.1740.10">
    <property type="match status" value="1"/>
</dbReference>
<proteinExistence type="inferred from homology"/>
<evidence type="ECO:0000256" key="1">
    <source>
        <dbReference type="ARBA" id="ARBA00010641"/>
    </source>
</evidence>
<keyword evidence="2" id="KW-0805">Transcription regulation</keyword>
<keyword evidence="3" id="KW-0731">Sigma factor</keyword>
<dbReference type="Proteomes" id="UP000022141">
    <property type="component" value="Unassembled WGS sequence"/>
</dbReference>
<organism evidence="9 10">
    <name type="scientific">Accumulibacter regalis</name>
    <dbReference type="NCBI Taxonomy" id="522306"/>
    <lineage>
        <taxon>Bacteria</taxon>
        <taxon>Pseudomonadati</taxon>
        <taxon>Pseudomonadota</taxon>
        <taxon>Betaproteobacteria</taxon>
        <taxon>Candidatus Accumulibacter</taxon>
    </lineage>
</organism>
<feature type="compositionally biased region" description="Polar residues" evidence="6">
    <location>
        <begin position="1"/>
        <end position="10"/>
    </location>
</feature>
<dbReference type="Gene3D" id="1.10.10.10">
    <property type="entry name" value="Winged helix-like DNA-binding domain superfamily/Winged helix DNA-binding domain"/>
    <property type="match status" value="1"/>
</dbReference>
<sequence>MTSNHHQSIDGTPTADAGGPALPPAAGTIATELDGFRREMLRFAVLQLRDQASGEDAVQETMLAALQGADRFAERAKLKTWVFSILRNKIVDIIRRRVREPIHEAVEQEVDDSDFDALFKGNGHWQRDARPSDWGNPEKSFENRSFWAVFDACLERLPPATARVFMMREILGLETSEICQELSMSTSNCWVILHRARMALRLCLEQKWFSAGERARP</sequence>
<dbReference type="STRING" id="1454004.AW11_00672"/>
<evidence type="ECO:0000256" key="6">
    <source>
        <dbReference type="SAM" id="MobiDB-lite"/>
    </source>
</evidence>
<dbReference type="AlphaFoldDB" id="A0A011P767"/>
<evidence type="ECO:0000259" key="8">
    <source>
        <dbReference type="Pfam" id="PF08281"/>
    </source>
</evidence>
<feature type="domain" description="RNA polymerase sigma factor 70 region 4 type 2" evidence="8">
    <location>
        <begin position="150"/>
        <end position="200"/>
    </location>
</feature>
<dbReference type="InterPro" id="IPR036388">
    <property type="entry name" value="WH-like_DNA-bd_sf"/>
</dbReference>
<dbReference type="NCBIfam" id="TIGR02943">
    <property type="entry name" value="Sig70_famx1"/>
    <property type="match status" value="1"/>
</dbReference>
<evidence type="ECO:0000313" key="9">
    <source>
        <dbReference type="EMBL" id="EXI90813.1"/>
    </source>
</evidence>
<dbReference type="InterPro" id="IPR013324">
    <property type="entry name" value="RNA_pol_sigma_r3/r4-like"/>
</dbReference>
<feature type="compositionally biased region" description="Low complexity" evidence="6">
    <location>
        <begin position="11"/>
        <end position="26"/>
    </location>
</feature>
<dbReference type="GO" id="GO:0016987">
    <property type="term" value="F:sigma factor activity"/>
    <property type="evidence" value="ECO:0007669"/>
    <property type="project" value="UniProtKB-KW"/>
</dbReference>
<gene>
    <name evidence="9" type="primary">ylaC</name>
    <name evidence="9" type="ORF">AW11_00672</name>
</gene>
<accession>A0A011P767</accession>
<evidence type="ECO:0000313" key="10">
    <source>
        <dbReference type="Proteomes" id="UP000022141"/>
    </source>
</evidence>
<dbReference type="GO" id="GO:0006352">
    <property type="term" value="P:DNA-templated transcription initiation"/>
    <property type="evidence" value="ECO:0007669"/>
    <property type="project" value="InterPro"/>
</dbReference>
<evidence type="ECO:0000256" key="2">
    <source>
        <dbReference type="ARBA" id="ARBA00023015"/>
    </source>
</evidence>
<dbReference type="InterPro" id="IPR013325">
    <property type="entry name" value="RNA_pol_sigma_r2"/>
</dbReference>
<keyword evidence="5" id="KW-0804">Transcription</keyword>
<dbReference type="InterPro" id="IPR014284">
    <property type="entry name" value="RNA_pol_sigma-70_dom"/>
</dbReference>
<evidence type="ECO:0000256" key="4">
    <source>
        <dbReference type="ARBA" id="ARBA00023125"/>
    </source>
</evidence>